<dbReference type="InterPro" id="IPR029058">
    <property type="entry name" value="AB_hydrolase_fold"/>
</dbReference>
<gene>
    <name evidence="3" type="ORF">B9G98_01569</name>
</gene>
<dbReference type="Gene3D" id="3.40.50.1820">
    <property type="entry name" value="alpha/beta hydrolase"/>
    <property type="match status" value="1"/>
</dbReference>
<reference evidence="3 4" key="1">
    <citation type="submission" date="2017-04" db="EMBL/GenBank/DDBJ databases">
        <title>Genome sequencing of [Candida] sorbophila.</title>
        <authorList>
            <person name="Ahn J.O."/>
        </authorList>
    </citation>
    <scope>NUCLEOTIDE SEQUENCE [LARGE SCALE GENOMIC DNA]</scope>
    <source>
        <strain evidence="3 4">DS02</strain>
    </source>
</reference>
<name>A0A2T0FG71_9ASCO</name>
<dbReference type="Proteomes" id="UP000238350">
    <property type="component" value="Unassembled WGS sequence"/>
</dbReference>
<evidence type="ECO:0000259" key="2">
    <source>
        <dbReference type="Pfam" id="PF02129"/>
    </source>
</evidence>
<dbReference type="OrthoDB" id="4084019at2759"/>
<dbReference type="SUPFAM" id="SSF53474">
    <property type="entry name" value="alpha/beta-Hydrolases"/>
    <property type="match status" value="1"/>
</dbReference>
<evidence type="ECO:0000313" key="4">
    <source>
        <dbReference type="Proteomes" id="UP000238350"/>
    </source>
</evidence>
<dbReference type="InterPro" id="IPR000383">
    <property type="entry name" value="Xaa-Pro-like_dom"/>
</dbReference>
<proteinExistence type="inferred from homology"/>
<comment type="caution">
    <text evidence="3">The sequence shown here is derived from an EMBL/GenBank/DDBJ whole genome shotgun (WGS) entry which is preliminary data.</text>
</comment>
<evidence type="ECO:0000313" key="3">
    <source>
        <dbReference type="EMBL" id="PRT53949.1"/>
    </source>
</evidence>
<evidence type="ECO:0000256" key="1">
    <source>
        <dbReference type="ARBA" id="ARBA00029464"/>
    </source>
</evidence>
<dbReference type="Gene3D" id="1.10.10.800">
    <property type="match status" value="1"/>
</dbReference>
<sequence length="299" mass="32647">MSQVIFPNADFQMAGVLFKPKNFDESKKYPAFVVGHPGGSCKDQSPANYATALCEHGYVILTYDAAHHGESGGEPRCVERPLDRVHDFVVALDYLSTLKYVDTDRLGILGICASGFYSLSATMTDRRVKALATVSAAEIGPALTLTWDGQGSLKERATGTLSAIADARRAQAVGGDVVYVSYSPDSAESAPHPELAEAYEYYKTPRAQHKNAPGTLRLDSLAECIQWDGAARVGELLTVPTLFVRGEKAASRWHIDQLIPKLTSKYETVDIPGASHFDLYDKRVDDAAPHIANFFKKYL</sequence>
<dbReference type="GO" id="GO:0016787">
    <property type="term" value="F:hydrolase activity"/>
    <property type="evidence" value="ECO:0007669"/>
    <property type="project" value="InterPro"/>
</dbReference>
<dbReference type="Pfam" id="PF02129">
    <property type="entry name" value="Peptidase_S15"/>
    <property type="match status" value="1"/>
</dbReference>
<dbReference type="RefSeq" id="XP_024663895.1">
    <property type="nucleotide sequence ID" value="XM_024808127.1"/>
</dbReference>
<dbReference type="STRING" id="45607.A0A2T0FG71"/>
<keyword evidence="4" id="KW-1185">Reference proteome</keyword>
<comment type="similarity">
    <text evidence="1">Belongs to the polyketide transferase af380 family.</text>
</comment>
<dbReference type="GeneID" id="36515318"/>
<feature type="domain" description="Xaa-Pro dipeptidyl-peptidase-like" evidence="2">
    <location>
        <begin position="18"/>
        <end position="136"/>
    </location>
</feature>
<dbReference type="PANTHER" id="PTHR47751">
    <property type="entry name" value="SUPERFAMILY HYDROLASE, PUTATIVE (AFU_ORTHOLOGUE AFUA_2G16580)-RELATED"/>
    <property type="match status" value="1"/>
</dbReference>
<accession>A0A2T0FG71</accession>
<dbReference type="EMBL" id="NDIQ01000001">
    <property type="protein sequence ID" value="PRT53949.1"/>
    <property type="molecule type" value="Genomic_DNA"/>
</dbReference>
<protein>
    <submittedName>
        <fullName evidence="3">Uncharacterized protein YcjY</fullName>
    </submittedName>
</protein>
<dbReference type="InterPro" id="IPR051411">
    <property type="entry name" value="Polyketide_trans_af380"/>
</dbReference>
<dbReference type="PANTHER" id="PTHR47751:SF1">
    <property type="entry name" value="SUPERFAMILY HYDROLASE, PUTATIVE (AFU_ORTHOLOGUE AFUA_2G16580)-RELATED"/>
    <property type="match status" value="1"/>
</dbReference>
<organism evidence="3 4">
    <name type="scientific">Wickerhamiella sorbophila</name>
    <dbReference type="NCBI Taxonomy" id="45607"/>
    <lineage>
        <taxon>Eukaryota</taxon>
        <taxon>Fungi</taxon>
        <taxon>Dikarya</taxon>
        <taxon>Ascomycota</taxon>
        <taxon>Saccharomycotina</taxon>
        <taxon>Dipodascomycetes</taxon>
        <taxon>Dipodascales</taxon>
        <taxon>Trichomonascaceae</taxon>
        <taxon>Wickerhamiella</taxon>
    </lineage>
</organism>
<dbReference type="AlphaFoldDB" id="A0A2T0FG71"/>